<dbReference type="EMBL" id="JACBAF010002291">
    <property type="protein sequence ID" value="KAF7158366.1"/>
    <property type="molecule type" value="Genomic_DNA"/>
</dbReference>
<keyword evidence="4" id="KW-1185">Reference proteome</keyword>
<dbReference type="AlphaFoldDB" id="A0A8H6P744"/>
<gene>
    <name evidence="2" type="ORF">CNMCM5793_007660</name>
    <name evidence="3" type="ORF">CNMCM6106_004862</name>
</gene>
<evidence type="ECO:0000256" key="1">
    <source>
        <dbReference type="SAM" id="MobiDB-lite"/>
    </source>
</evidence>
<dbReference type="OrthoDB" id="10037289at2759"/>
<dbReference type="EMBL" id="JACBAD010002073">
    <property type="protein sequence ID" value="KAF7118254.1"/>
    <property type="molecule type" value="Genomic_DNA"/>
</dbReference>
<evidence type="ECO:0000313" key="2">
    <source>
        <dbReference type="EMBL" id="KAF7118254.1"/>
    </source>
</evidence>
<feature type="region of interest" description="Disordered" evidence="1">
    <location>
        <begin position="1"/>
        <end position="53"/>
    </location>
</feature>
<name>A0A8H6P744_9EURO</name>
<feature type="compositionally biased region" description="Low complexity" evidence="1">
    <location>
        <begin position="1"/>
        <end position="15"/>
    </location>
</feature>
<evidence type="ECO:0000313" key="4">
    <source>
        <dbReference type="Proteomes" id="UP000630445"/>
    </source>
</evidence>
<evidence type="ECO:0000313" key="3">
    <source>
        <dbReference type="EMBL" id="KAF7158366.1"/>
    </source>
</evidence>
<feature type="compositionally biased region" description="Basic residues" evidence="1">
    <location>
        <begin position="16"/>
        <end position="25"/>
    </location>
</feature>
<dbReference type="Proteomes" id="UP000662466">
    <property type="component" value="Unassembled WGS sequence"/>
</dbReference>
<accession>A0A8H6P744</accession>
<protein>
    <submittedName>
        <fullName evidence="2">Uncharacterized protein</fullName>
    </submittedName>
</protein>
<feature type="compositionally biased region" description="Acidic residues" evidence="1">
    <location>
        <begin position="77"/>
        <end position="100"/>
    </location>
</feature>
<dbReference type="Proteomes" id="UP000630445">
    <property type="component" value="Unassembled WGS sequence"/>
</dbReference>
<comment type="caution">
    <text evidence="2">The sequence shown here is derived from an EMBL/GenBank/DDBJ whole genome shotgun (WGS) entry which is preliminary data.</text>
</comment>
<feature type="region of interest" description="Disordered" evidence="1">
    <location>
        <begin position="74"/>
        <end position="119"/>
    </location>
</feature>
<reference evidence="2" key="1">
    <citation type="submission" date="2020-06" db="EMBL/GenBank/DDBJ databases">
        <title>Draft genome sequences of strains closely related to Aspergillus parafelis and Aspergillus hiratsukae.</title>
        <authorList>
            <person name="Dos Santos R.A.C."/>
            <person name="Rivero-Menendez O."/>
            <person name="Steenwyk J.L."/>
            <person name="Mead M.E."/>
            <person name="Goldman G.H."/>
            <person name="Alastruey-Izquierdo A."/>
            <person name="Rokas A."/>
        </authorList>
    </citation>
    <scope>NUCLEOTIDE SEQUENCE</scope>
    <source>
        <strain evidence="2">CNM-CM5793</strain>
        <strain evidence="3">CNM-CM6106</strain>
    </source>
</reference>
<proteinExistence type="predicted"/>
<sequence>MPPKRSASDTSSSSSKKVKTGRKAKSGGLRTMKSERWSRVSASGNADAAYKASIEDPVKAYSYVCICRVPWNGEHDREDEDDEDEGDEEDEDDKEDEDDSSQASSHKSAKKKSKPSCDGGETCLCDKPAAEHPDHPWILTNAGKTKWLTQHTFLDLRCPDAFNMYTYNDHAGYGALEVVQNLFIDFVEAFFDWQEQWAVCEATAMLYMGNGLWPLHGVDSADAPHDTLVLVGRQFLAMLARLEHLNLLGPDSEVENLGLIMALYIKLAAAEDIYDYHDDTEEIKKNNGTDETFTFVPSEFPSYILAYAKKYNIKLVEATGVEKVIEILDEEVELPEPSPNEHPLSDLLCDPWDLSDASKEYVENHATYYDGHRGLKTYLGGDALDITTWTSAERKKASFDGKDPLSKEDIDSIKKGMVLGFA</sequence>
<organism evidence="2 4">
    <name type="scientific">Aspergillus hiratsukae</name>
    <dbReference type="NCBI Taxonomy" id="1194566"/>
    <lineage>
        <taxon>Eukaryota</taxon>
        <taxon>Fungi</taxon>
        <taxon>Dikarya</taxon>
        <taxon>Ascomycota</taxon>
        <taxon>Pezizomycotina</taxon>
        <taxon>Eurotiomycetes</taxon>
        <taxon>Eurotiomycetidae</taxon>
        <taxon>Eurotiales</taxon>
        <taxon>Aspergillaceae</taxon>
        <taxon>Aspergillus</taxon>
        <taxon>Aspergillus subgen. Fumigati</taxon>
    </lineage>
</organism>